<sequence>MPDPRINTQIKNICSIGSLKYEIGSTGDHAAEHHVNSMGSAHRIADCALPHHTEYYVLHCNKGYD</sequence>
<name>A0A5C4LNP4_9HYPH</name>
<dbReference type="Proteomes" id="UP000305267">
    <property type="component" value="Unassembled WGS sequence"/>
</dbReference>
<evidence type="ECO:0000313" key="1">
    <source>
        <dbReference type="EMBL" id="TNC15019.1"/>
    </source>
</evidence>
<dbReference type="AlphaFoldDB" id="A0A5C4LNP4"/>
<protein>
    <submittedName>
        <fullName evidence="1">Uncharacterized protein</fullName>
    </submittedName>
</protein>
<accession>A0A5C4LNP4</accession>
<comment type="caution">
    <text evidence="1">The sequence shown here is derived from an EMBL/GenBank/DDBJ whole genome shotgun (WGS) entry which is preliminary data.</text>
</comment>
<dbReference type="RefSeq" id="WP_139034558.1">
    <property type="nucleotide sequence ID" value="NZ_VDDA01000002.1"/>
</dbReference>
<organism evidence="1 2">
    <name type="scientific">Methylobacterium terricola</name>
    <dbReference type="NCBI Taxonomy" id="2583531"/>
    <lineage>
        <taxon>Bacteria</taxon>
        <taxon>Pseudomonadati</taxon>
        <taxon>Pseudomonadota</taxon>
        <taxon>Alphaproteobacteria</taxon>
        <taxon>Hyphomicrobiales</taxon>
        <taxon>Methylobacteriaceae</taxon>
        <taxon>Methylobacterium</taxon>
    </lineage>
</organism>
<gene>
    <name evidence="1" type="ORF">FF100_05485</name>
</gene>
<keyword evidence="2" id="KW-1185">Reference proteome</keyword>
<evidence type="ECO:0000313" key="2">
    <source>
        <dbReference type="Proteomes" id="UP000305267"/>
    </source>
</evidence>
<reference evidence="1 2" key="1">
    <citation type="submission" date="2019-06" db="EMBL/GenBank/DDBJ databases">
        <title>Genome of Methylobacterium sp. 17Sr1-39.</title>
        <authorList>
            <person name="Seo T."/>
        </authorList>
    </citation>
    <scope>NUCLEOTIDE SEQUENCE [LARGE SCALE GENOMIC DNA]</scope>
    <source>
        <strain evidence="1 2">17Sr1-39</strain>
    </source>
</reference>
<dbReference type="EMBL" id="VDDA01000002">
    <property type="protein sequence ID" value="TNC15019.1"/>
    <property type="molecule type" value="Genomic_DNA"/>
</dbReference>
<proteinExistence type="predicted"/>